<dbReference type="FunFam" id="2.40.30.170:FF:000010">
    <property type="entry name" value="Efflux RND transporter periplasmic adaptor subunit"/>
    <property type="match status" value="1"/>
</dbReference>
<evidence type="ECO:0000259" key="3">
    <source>
        <dbReference type="Pfam" id="PF25973"/>
    </source>
</evidence>
<dbReference type="EMBL" id="CADCTW010000001">
    <property type="protein sequence ID" value="CAA9294168.1"/>
    <property type="molecule type" value="Genomic_DNA"/>
</dbReference>
<dbReference type="PANTHER" id="PTHR30469:SF38">
    <property type="entry name" value="HLYD FAMILY SECRETION PROTEIN"/>
    <property type="match status" value="1"/>
</dbReference>
<accession>A0A6J4K2W0</accession>
<name>A0A6J4K2W0_9BACT</name>
<dbReference type="Gene3D" id="2.40.50.100">
    <property type="match status" value="1"/>
</dbReference>
<dbReference type="Pfam" id="PF25954">
    <property type="entry name" value="Beta-barrel_RND_2"/>
    <property type="match status" value="1"/>
</dbReference>
<feature type="domain" description="CusB-like beta-barrel" evidence="2">
    <location>
        <begin position="211"/>
        <end position="285"/>
    </location>
</feature>
<dbReference type="Gene3D" id="2.40.420.20">
    <property type="match status" value="1"/>
</dbReference>
<comment type="similarity">
    <text evidence="1">Belongs to the membrane fusion protein (MFP) (TC 8.A.1) family.</text>
</comment>
<dbReference type="GO" id="GO:0015562">
    <property type="term" value="F:efflux transmembrane transporter activity"/>
    <property type="evidence" value="ECO:0007669"/>
    <property type="project" value="TreeGrafter"/>
</dbReference>
<dbReference type="PROSITE" id="PS51257">
    <property type="entry name" value="PROKAR_LIPOPROTEIN"/>
    <property type="match status" value="1"/>
</dbReference>
<evidence type="ECO:0000313" key="4">
    <source>
        <dbReference type="EMBL" id="CAA9294168.1"/>
    </source>
</evidence>
<sequence length="370" mass="37274">MMNRGSGLVVGAALVLAACGRDSDAAQPRGPAEVLVGPEAIEVVSAREVSTGPTLSGTLAAEREATVTAQLGGTVLQVNADRGVAVRAGQTLGRIDDSAISDAVTSAQSGVRSAQIAVSTAQRNAERAATLNQAGAVADRDLELARSQLAGGQAQLADARTRLAQARKQQANTVITAPISGVVSARPVSAGDVVQPGTPLFTIIDPGSMRLEAAVPAEQLGALRVGTPVRFTSSAYPGRTFTGTIQRISPAADAATRQIPVVVTLPNEDGVLVAGLFAEGRVQASARMAITVPADAVDERGVSPTVLRLKGGKAERVPVQVGTRDSETDRVEVLSGLAAGDTVLVGASVGTTPGTPVKVRAAGAAPAGAR</sequence>
<dbReference type="InterPro" id="IPR058792">
    <property type="entry name" value="Beta-barrel_RND_2"/>
</dbReference>
<dbReference type="Gene3D" id="2.40.30.170">
    <property type="match status" value="1"/>
</dbReference>
<dbReference type="NCBIfam" id="TIGR01730">
    <property type="entry name" value="RND_mfp"/>
    <property type="match status" value="1"/>
</dbReference>
<feature type="domain" description="CzcB-like barrel-sandwich hybrid" evidence="3">
    <location>
        <begin position="64"/>
        <end position="205"/>
    </location>
</feature>
<reference evidence="4" key="1">
    <citation type="submission" date="2020-02" db="EMBL/GenBank/DDBJ databases">
        <authorList>
            <person name="Meier V. D."/>
        </authorList>
    </citation>
    <scope>NUCLEOTIDE SEQUENCE</scope>
    <source>
        <strain evidence="4">AVDCRST_MAG68</strain>
    </source>
</reference>
<dbReference type="AlphaFoldDB" id="A0A6J4K2W0"/>
<evidence type="ECO:0000256" key="1">
    <source>
        <dbReference type="ARBA" id="ARBA00009477"/>
    </source>
</evidence>
<gene>
    <name evidence="4" type="ORF">AVDCRST_MAG68-1693</name>
</gene>
<dbReference type="SUPFAM" id="SSF111369">
    <property type="entry name" value="HlyD-like secretion proteins"/>
    <property type="match status" value="1"/>
</dbReference>
<protein>
    <submittedName>
        <fullName evidence="4">Probable Co/Zn/Cd efflux system membrane fusion protein</fullName>
    </submittedName>
</protein>
<dbReference type="Pfam" id="PF25973">
    <property type="entry name" value="BSH_CzcB"/>
    <property type="match status" value="1"/>
</dbReference>
<dbReference type="InterPro" id="IPR006143">
    <property type="entry name" value="RND_pump_MFP"/>
</dbReference>
<dbReference type="Gene3D" id="1.10.287.470">
    <property type="entry name" value="Helix hairpin bin"/>
    <property type="match status" value="1"/>
</dbReference>
<dbReference type="InterPro" id="IPR058647">
    <property type="entry name" value="BSH_CzcB-like"/>
</dbReference>
<evidence type="ECO:0000259" key="2">
    <source>
        <dbReference type="Pfam" id="PF25954"/>
    </source>
</evidence>
<proteinExistence type="inferred from homology"/>
<dbReference type="PANTHER" id="PTHR30469">
    <property type="entry name" value="MULTIDRUG RESISTANCE PROTEIN MDTA"/>
    <property type="match status" value="1"/>
</dbReference>
<organism evidence="4">
    <name type="scientific">uncultured Gemmatimonadota bacterium</name>
    <dbReference type="NCBI Taxonomy" id="203437"/>
    <lineage>
        <taxon>Bacteria</taxon>
        <taxon>Pseudomonadati</taxon>
        <taxon>Gemmatimonadota</taxon>
        <taxon>environmental samples</taxon>
    </lineage>
</organism>
<dbReference type="GO" id="GO:1990281">
    <property type="term" value="C:efflux pump complex"/>
    <property type="evidence" value="ECO:0007669"/>
    <property type="project" value="TreeGrafter"/>
</dbReference>